<feature type="binding site" evidence="12">
    <location>
        <position position="110"/>
    </location>
    <ligand>
        <name>[4Fe-4S] cluster</name>
        <dbReference type="ChEBI" id="CHEBI:49883"/>
        <note>4Fe-4S-S-AdoMet</note>
    </ligand>
</feature>
<dbReference type="SFLD" id="SFLDG01062">
    <property type="entry name" value="methyltransferase_(Class_A)"/>
    <property type="match status" value="1"/>
</dbReference>
<dbReference type="KEGG" id="ccha:ELD05_05760"/>
<evidence type="ECO:0000256" key="11">
    <source>
        <dbReference type="ARBA" id="ARBA00023014"/>
    </source>
</evidence>
<comment type="catalytic activity">
    <reaction evidence="12">
        <text>adenosine(2503) in 23S rRNA + 2 reduced [2Fe-2S]-[ferredoxin] + 2 S-adenosyl-L-methionine = 2-methyladenosine(2503) in 23S rRNA + 5'-deoxyadenosine + L-methionine + 2 oxidized [2Fe-2S]-[ferredoxin] + S-adenosyl-L-homocysteine</text>
        <dbReference type="Rhea" id="RHEA:42916"/>
        <dbReference type="Rhea" id="RHEA-COMP:10000"/>
        <dbReference type="Rhea" id="RHEA-COMP:10001"/>
        <dbReference type="Rhea" id="RHEA-COMP:10152"/>
        <dbReference type="Rhea" id="RHEA-COMP:10282"/>
        <dbReference type="ChEBI" id="CHEBI:17319"/>
        <dbReference type="ChEBI" id="CHEBI:33737"/>
        <dbReference type="ChEBI" id="CHEBI:33738"/>
        <dbReference type="ChEBI" id="CHEBI:57844"/>
        <dbReference type="ChEBI" id="CHEBI:57856"/>
        <dbReference type="ChEBI" id="CHEBI:59789"/>
        <dbReference type="ChEBI" id="CHEBI:74411"/>
        <dbReference type="ChEBI" id="CHEBI:74497"/>
        <dbReference type="EC" id="2.1.1.192"/>
    </reaction>
</comment>
<dbReference type="GO" id="GO:0030488">
    <property type="term" value="P:tRNA methylation"/>
    <property type="evidence" value="ECO:0007669"/>
    <property type="project" value="UniProtKB-UniRule"/>
</dbReference>
<evidence type="ECO:0000256" key="6">
    <source>
        <dbReference type="ARBA" id="ARBA00022679"/>
    </source>
</evidence>
<sequence length="344" mass="38969">MKRLIKDFTLDELKKWVEDTGERAFRANQIFEWLYKKNATDVNSFTNIPAQLRKRIEEEFILNSLKVVKYESDGESIKFLLELVDGNAIESVFLPYKYGNAICISTQVGCRMKCAFCASTIGGMIRNLSAGEMVDQIVNVENVTKKRISNVVLMGSGEPFDNIENVFKFIDIINSKEGKNIGARHITISTVGIIEGIYKLSEYPKQVNLAISLHAPNNYLRNKLVPMNRKYPIEGILKAVDYYISKTNRRVTFEYALINGINDSIECAKELAKILSGKLVHVNLIPVNPVDGKDFKKPPRERVKEFYNVLMSSGIQVTIRRELGSSIAAACGQLRSRHYNISEK</sequence>
<feature type="binding site" evidence="12">
    <location>
        <position position="114"/>
    </location>
    <ligand>
        <name>[4Fe-4S] cluster</name>
        <dbReference type="ChEBI" id="CHEBI:49883"/>
        <note>4Fe-4S-S-AdoMet</note>
    </ligand>
</feature>
<feature type="binding site" evidence="12">
    <location>
        <position position="117"/>
    </location>
    <ligand>
        <name>[4Fe-4S] cluster</name>
        <dbReference type="ChEBI" id="CHEBI:49883"/>
        <note>4Fe-4S-S-AdoMet</note>
    </ligand>
</feature>
<keyword evidence="4 12" id="KW-0698">rRNA processing</keyword>
<dbReference type="AlphaFoldDB" id="A0A3T0D529"/>
<dbReference type="PANTHER" id="PTHR30544:SF5">
    <property type="entry name" value="RADICAL SAM CORE DOMAIN-CONTAINING PROTEIN"/>
    <property type="match status" value="1"/>
</dbReference>
<evidence type="ECO:0000259" key="13">
    <source>
        <dbReference type="PROSITE" id="PS51918"/>
    </source>
</evidence>
<feature type="binding site" evidence="12">
    <location>
        <begin position="157"/>
        <end position="158"/>
    </location>
    <ligand>
        <name>S-adenosyl-L-methionine</name>
        <dbReference type="ChEBI" id="CHEBI:59789"/>
    </ligand>
</feature>
<keyword evidence="11 12" id="KW-0411">Iron-sulfur</keyword>
<dbReference type="InterPro" id="IPR027492">
    <property type="entry name" value="RNA_MTrfase_RlmN"/>
</dbReference>
<protein>
    <recommendedName>
        <fullName evidence="12">Probable dual-specificity RNA methyltransferase RlmN</fullName>
        <ecNumber evidence="12">2.1.1.192</ecNumber>
    </recommendedName>
    <alternativeName>
        <fullName evidence="12">23S rRNA (adenine(2503)-C(2))-methyltransferase</fullName>
    </alternativeName>
    <alternativeName>
        <fullName evidence="12">23S rRNA m2A2503 methyltransferase</fullName>
    </alternativeName>
    <alternativeName>
        <fullName evidence="12">Ribosomal RNA large subunit methyltransferase N</fullName>
    </alternativeName>
    <alternativeName>
        <fullName evidence="12">tRNA (adenine(37)-C(2))-methyltransferase</fullName>
    </alternativeName>
    <alternativeName>
        <fullName evidence="12">tRNA m2A37 methyltransferase</fullName>
    </alternativeName>
</protein>
<comment type="miscellaneous">
    <text evidence="12">Reaction proceeds by a ping-pong mechanism involving intermediate methylation of a conserved cysteine residue.</text>
</comment>
<keyword evidence="7 12" id="KW-0949">S-adenosyl-L-methionine</keyword>
<dbReference type="Pfam" id="PF04055">
    <property type="entry name" value="Radical_SAM"/>
    <property type="match status" value="1"/>
</dbReference>
<dbReference type="InterPro" id="IPR040072">
    <property type="entry name" value="Methyltransferase_A"/>
</dbReference>
<keyword evidence="3 12" id="KW-0963">Cytoplasm</keyword>
<evidence type="ECO:0000256" key="7">
    <source>
        <dbReference type="ARBA" id="ARBA00022691"/>
    </source>
</evidence>
<comment type="subcellular location">
    <subcellularLocation>
        <location evidence="1 12">Cytoplasm</location>
    </subcellularLocation>
</comment>
<feature type="binding site" evidence="12">
    <location>
        <position position="288"/>
    </location>
    <ligand>
        <name>S-adenosyl-L-methionine</name>
        <dbReference type="ChEBI" id="CHEBI:59789"/>
    </ligand>
</feature>
<keyword evidence="5 12" id="KW-0489">Methyltransferase</keyword>
<dbReference type="Gene3D" id="3.20.20.70">
    <property type="entry name" value="Aldolase class I"/>
    <property type="match status" value="1"/>
</dbReference>
<dbReference type="PANTHER" id="PTHR30544">
    <property type="entry name" value="23S RRNA METHYLTRANSFERASE"/>
    <property type="match status" value="1"/>
</dbReference>
<evidence type="ECO:0000256" key="8">
    <source>
        <dbReference type="ARBA" id="ARBA00022694"/>
    </source>
</evidence>
<dbReference type="SFLD" id="SFLDF00275">
    <property type="entry name" value="adenosine_C2_methyltransferase"/>
    <property type="match status" value="1"/>
</dbReference>
<name>A0A3T0D529_9FIRM</name>
<dbReference type="GO" id="GO:0070040">
    <property type="term" value="F:rRNA (adenine(2503)-C2-)-methyltransferase activity"/>
    <property type="evidence" value="ECO:0007669"/>
    <property type="project" value="UniProtKB-UniRule"/>
</dbReference>
<dbReference type="NCBIfam" id="TIGR00048">
    <property type="entry name" value="rRNA_mod_RlmN"/>
    <property type="match status" value="1"/>
</dbReference>
<evidence type="ECO:0000256" key="5">
    <source>
        <dbReference type="ARBA" id="ARBA00022603"/>
    </source>
</evidence>
<dbReference type="SUPFAM" id="SSF102114">
    <property type="entry name" value="Radical SAM enzymes"/>
    <property type="match status" value="1"/>
</dbReference>
<dbReference type="PROSITE" id="PS51918">
    <property type="entry name" value="RADICAL_SAM"/>
    <property type="match status" value="1"/>
</dbReference>
<dbReference type="GO" id="GO:0019843">
    <property type="term" value="F:rRNA binding"/>
    <property type="evidence" value="ECO:0007669"/>
    <property type="project" value="UniProtKB-UniRule"/>
</dbReference>
<keyword evidence="2 12" id="KW-0004">4Fe-4S</keyword>
<dbReference type="EMBL" id="CP034791">
    <property type="protein sequence ID" value="AZT90181.1"/>
    <property type="molecule type" value="Genomic_DNA"/>
</dbReference>
<feature type="binding site" evidence="12">
    <location>
        <position position="189"/>
    </location>
    <ligand>
        <name>S-adenosyl-L-methionine</name>
        <dbReference type="ChEBI" id="CHEBI:59789"/>
    </ligand>
</feature>
<organism evidence="14 15">
    <name type="scientific">Caldicellulosiruptor changbaiensis</name>
    <dbReference type="NCBI Taxonomy" id="1222016"/>
    <lineage>
        <taxon>Bacteria</taxon>
        <taxon>Bacillati</taxon>
        <taxon>Bacillota</taxon>
        <taxon>Bacillota incertae sedis</taxon>
        <taxon>Caldicellulosiruptorales</taxon>
        <taxon>Caldicellulosiruptoraceae</taxon>
        <taxon>Caldicellulosiruptor</taxon>
    </lineage>
</organism>
<keyword evidence="6 12" id="KW-0808">Transferase</keyword>
<evidence type="ECO:0000256" key="10">
    <source>
        <dbReference type="ARBA" id="ARBA00023004"/>
    </source>
</evidence>
<dbReference type="SFLD" id="SFLDS00029">
    <property type="entry name" value="Radical_SAM"/>
    <property type="match status" value="1"/>
</dbReference>
<dbReference type="RefSeq" id="WP_127351674.1">
    <property type="nucleotide sequence ID" value="NZ_CP034791.1"/>
</dbReference>
<reference evidence="14 15" key="1">
    <citation type="submission" date="2018-12" db="EMBL/GenBank/DDBJ databases">
        <title>Genome sequence from the cellulolytic species, Caldicellulosiruptor changbaiensis.</title>
        <authorList>
            <person name="Blumer-Schuette S.E."/>
            <person name="Mendoza C."/>
        </authorList>
    </citation>
    <scope>NUCLEOTIDE SEQUENCE [LARGE SCALE GENOMIC DNA]</scope>
    <source>
        <strain evidence="14 15">CBS-Z</strain>
    </source>
</reference>
<dbReference type="InterPro" id="IPR048641">
    <property type="entry name" value="RlmN_N"/>
</dbReference>
<comment type="catalytic activity">
    <reaction evidence="12">
        <text>adenosine(37) in tRNA + 2 reduced [2Fe-2S]-[ferredoxin] + 2 S-adenosyl-L-methionine = 2-methyladenosine(37) in tRNA + 5'-deoxyadenosine + L-methionine + 2 oxidized [2Fe-2S]-[ferredoxin] + S-adenosyl-L-homocysteine</text>
        <dbReference type="Rhea" id="RHEA:43332"/>
        <dbReference type="Rhea" id="RHEA-COMP:10000"/>
        <dbReference type="Rhea" id="RHEA-COMP:10001"/>
        <dbReference type="Rhea" id="RHEA-COMP:10162"/>
        <dbReference type="Rhea" id="RHEA-COMP:10485"/>
        <dbReference type="ChEBI" id="CHEBI:17319"/>
        <dbReference type="ChEBI" id="CHEBI:33737"/>
        <dbReference type="ChEBI" id="CHEBI:33738"/>
        <dbReference type="ChEBI" id="CHEBI:57844"/>
        <dbReference type="ChEBI" id="CHEBI:57856"/>
        <dbReference type="ChEBI" id="CHEBI:59789"/>
        <dbReference type="ChEBI" id="CHEBI:74411"/>
        <dbReference type="ChEBI" id="CHEBI:74497"/>
        <dbReference type="EC" id="2.1.1.192"/>
    </reaction>
</comment>
<dbReference type="EC" id="2.1.1.192" evidence="12"/>
<evidence type="ECO:0000256" key="9">
    <source>
        <dbReference type="ARBA" id="ARBA00022723"/>
    </source>
</evidence>
<dbReference type="InterPro" id="IPR007197">
    <property type="entry name" value="rSAM"/>
</dbReference>
<dbReference type="GO" id="GO:0046872">
    <property type="term" value="F:metal ion binding"/>
    <property type="evidence" value="ECO:0007669"/>
    <property type="project" value="UniProtKB-KW"/>
</dbReference>
<evidence type="ECO:0000256" key="3">
    <source>
        <dbReference type="ARBA" id="ARBA00022490"/>
    </source>
</evidence>
<dbReference type="GO" id="GO:0005737">
    <property type="term" value="C:cytoplasm"/>
    <property type="evidence" value="ECO:0007669"/>
    <property type="project" value="UniProtKB-SubCell"/>
</dbReference>
<dbReference type="GO" id="GO:0051539">
    <property type="term" value="F:4 iron, 4 sulfur cluster binding"/>
    <property type="evidence" value="ECO:0007669"/>
    <property type="project" value="UniProtKB-UniRule"/>
</dbReference>
<comment type="cofactor">
    <cofactor evidence="12">
        <name>[4Fe-4S] cluster</name>
        <dbReference type="ChEBI" id="CHEBI:49883"/>
    </cofactor>
    <text evidence="12">Binds 1 [4Fe-4S] cluster. The cluster is coordinated with 3 cysteines and an exchangeable S-adenosyl-L-methionine.</text>
</comment>
<evidence type="ECO:0000313" key="14">
    <source>
        <dbReference type="EMBL" id="AZT90181.1"/>
    </source>
</evidence>
<evidence type="ECO:0000256" key="4">
    <source>
        <dbReference type="ARBA" id="ARBA00022552"/>
    </source>
</evidence>
<dbReference type="PIRSF" id="PIRSF006004">
    <property type="entry name" value="CHP00048"/>
    <property type="match status" value="1"/>
</dbReference>
<dbReference type="GO" id="GO:0070475">
    <property type="term" value="P:rRNA base methylation"/>
    <property type="evidence" value="ECO:0007669"/>
    <property type="project" value="UniProtKB-UniRule"/>
</dbReference>
<accession>A0A3T0D529</accession>
<keyword evidence="10 12" id="KW-0408">Iron</keyword>
<feature type="domain" description="Radical SAM core" evidence="13">
    <location>
        <begin position="96"/>
        <end position="326"/>
    </location>
</feature>
<feature type="active site" description="Proton acceptor" evidence="12">
    <location>
        <position position="90"/>
    </location>
</feature>
<dbReference type="FunFam" id="3.20.20.70:FF:000014">
    <property type="entry name" value="Probable dual-specificity RNA methyltransferase RlmN"/>
    <property type="match status" value="1"/>
</dbReference>
<dbReference type="HAMAP" id="MF_01849">
    <property type="entry name" value="RNA_methyltr_RlmN"/>
    <property type="match status" value="1"/>
</dbReference>
<gene>
    <name evidence="12 14" type="primary">rlmN</name>
    <name evidence="14" type="ORF">ELD05_05760</name>
</gene>
<feature type="binding site" evidence="12">
    <location>
        <begin position="212"/>
        <end position="214"/>
    </location>
    <ligand>
        <name>S-adenosyl-L-methionine</name>
        <dbReference type="ChEBI" id="CHEBI:59789"/>
    </ligand>
</feature>
<dbReference type="InterPro" id="IPR058240">
    <property type="entry name" value="rSAM_sf"/>
</dbReference>
<keyword evidence="9 12" id="KW-0479">Metal-binding</keyword>
<comment type="caution">
    <text evidence="12">Lacks conserved residue(s) required for the propagation of feature annotation.</text>
</comment>
<proteinExistence type="inferred from homology"/>
<keyword evidence="8 12" id="KW-0819">tRNA processing</keyword>
<dbReference type="GO" id="GO:0000049">
    <property type="term" value="F:tRNA binding"/>
    <property type="evidence" value="ECO:0007669"/>
    <property type="project" value="UniProtKB-UniRule"/>
</dbReference>
<dbReference type="Pfam" id="PF21016">
    <property type="entry name" value="RlmN_N"/>
    <property type="match status" value="1"/>
</dbReference>
<evidence type="ECO:0000313" key="15">
    <source>
        <dbReference type="Proteomes" id="UP000282930"/>
    </source>
</evidence>
<dbReference type="CDD" id="cd01335">
    <property type="entry name" value="Radical_SAM"/>
    <property type="match status" value="1"/>
</dbReference>
<dbReference type="Proteomes" id="UP000282930">
    <property type="component" value="Chromosome"/>
</dbReference>
<evidence type="ECO:0000256" key="12">
    <source>
        <dbReference type="HAMAP-Rule" id="MF_01849"/>
    </source>
</evidence>
<comment type="similarity">
    <text evidence="12">Belongs to the radical SAM superfamily. RlmN family.</text>
</comment>
<dbReference type="Gene3D" id="1.10.150.530">
    <property type="match status" value="1"/>
</dbReference>
<dbReference type="InterPro" id="IPR004383">
    <property type="entry name" value="rRNA_lsu_MTrfase_RlmN/Cfr"/>
</dbReference>
<keyword evidence="15" id="KW-1185">Reference proteome</keyword>
<keyword evidence="12" id="KW-1015">Disulfide bond</keyword>
<feature type="active site" description="S-methylcysteine intermediate" evidence="12">
    <location>
        <position position="331"/>
    </location>
</feature>
<dbReference type="InterPro" id="IPR013785">
    <property type="entry name" value="Aldolase_TIM"/>
</dbReference>
<evidence type="ECO:0000256" key="2">
    <source>
        <dbReference type="ARBA" id="ARBA00022485"/>
    </source>
</evidence>
<dbReference type="GO" id="GO:0002935">
    <property type="term" value="F:tRNA (adenine(37)-C2)-methyltransferase activity"/>
    <property type="evidence" value="ECO:0007669"/>
    <property type="project" value="UniProtKB-UniRule"/>
</dbReference>
<comment type="function">
    <text evidence="12">Specifically methylates position 2 of adenine 2503 in 23S rRNA and position 2 of adenine 37 in tRNAs.</text>
</comment>
<evidence type="ECO:0000256" key="1">
    <source>
        <dbReference type="ARBA" id="ARBA00004496"/>
    </source>
</evidence>